<dbReference type="EMBL" id="SOYY01000001">
    <property type="protein sequence ID" value="KAA0724862.1"/>
    <property type="molecule type" value="Genomic_DNA"/>
</dbReference>
<dbReference type="Pfam" id="PF16610">
    <property type="entry name" value="dbPDZ_assoc"/>
    <property type="match status" value="1"/>
</dbReference>
<evidence type="ECO:0000313" key="11">
    <source>
        <dbReference type="Proteomes" id="UP000324632"/>
    </source>
</evidence>
<feature type="coiled-coil region" evidence="3">
    <location>
        <begin position="454"/>
        <end position="607"/>
    </location>
</feature>
<dbReference type="Pfam" id="PF00625">
    <property type="entry name" value="Guanylate_kin"/>
    <property type="match status" value="1"/>
</dbReference>
<proteinExistence type="predicted"/>
<dbReference type="Pfam" id="PF04822">
    <property type="entry name" value="Takusan"/>
    <property type="match status" value="1"/>
</dbReference>
<feature type="domain" description="PDZ" evidence="7">
    <location>
        <begin position="1280"/>
        <end position="1359"/>
    </location>
</feature>
<organism evidence="10 11">
    <name type="scientific">Triplophysa tibetana</name>
    <dbReference type="NCBI Taxonomy" id="1572043"/>
    <lineage>
        <taxon>Eukaryota</taxon>
        <taxon>Metazoa</taxon>
        <taxon>Chordata</taxon>
        <taxon>Craniata</taxon>
        <taxon>Vertebrata</taxon>
        <taxon>Euteleostomi</taxon>
        <taxon>Actinopterygii</taxon>
        <taxon>Neopterygii</taxon>
        <taxon>Teleostei</taxon>
        <taxon>Ostariophysi</taxon>
        <taxon>Cypriniformes</taxon>
        <taxon>Nemacheilidae</taxon>
        <taxon>Triplophysa</taxon>
    </lineage>
</organism>
<dbReference type="PROSITE" id="PS50254">
    <property type="entry name" value="REL_2"/>
    <property type="match status" value="1"/>
</dbReference>
<feature type="coiled-coil region" evidence="3">
    <location>
        <begin position="391"/>
        <end position="418"/>
    </location>
</feature>
<feature type="compositionally biased region" description="Basic and acidic residues" evidence="4">
    <location>
        <begin position="1037"/>
        <end position="1046"/>
    </location>
</feature>
<dbReference type="GO" id="GO:0003700">
    <property type="term" value="F:DNA-binding transcription factor activity"/>
    <property type="evidence" value="ECO:0007669"/>
    <property type="project" value="InterPro"/>
</dbReference>
<feature type="compositionally biased region" description="Polar residues" evidence="4">
    <location>
        <begin position="1016"/>
        <end position="1028"/>
    </location>
</feature>
<feature type="compositionally biased region" description="Low complexity" evidence="4">
    <location>
        <begin position="1403"/>
        <end position="1413"/>
    </location>
</feature>
<dbReference type="PROSITE" id="PS50106">
    <property type="entry name" value="PDZ"/>
    <property type="match status" value="3"/>
</dbReference>
<dbReference type="SMART" id="SM00072">
    <property type="entry name" value="GuKc"/>
    <property type="match status" value="1"/>
</dbReference>
<dbReference type="Gene3D" id="3.40.50.300">
    <property type="entry name" value="P-loop containing nucleotide triphosphate hydrolases"/>
    <property type="match status" value="1"/>
</dbReference>
<dbReference type="CDD" id="cd06767">
    <property type="entry name" value="PDZ3_DLG5-like"/>
    <property type="match status" value="1"/>
</dbReference>
<comment type="caution">
    <text evidence="10">The sequence shown here is derived from an EMBL/GenBank/DDBJ whole genome shotgun (WGS) entry which is preliminary data.</text>
</comment>
<dbReference type="InterPro" id="IPR001478">
    <property type="entry name" value="PDZ"/>
</dbReference>
<feature type="compositionally biased region" description="Basic and acidic residues" evidence="4">
    <location>
        <begin position="1081"/>
        <end position="1091"/>
    </location>
</feature>
<dbReference type="Pfam" id="PF00595">
    <property type="entry name" value="PDZ"/>
    <property type="match status" value="3"/>
</dbReference>
<evidence type="ECO:0000313" key="10">
    <source>
        <dbReference type="EMBL" id="KAA0724862.1"/>
    </source>
</evidence>
<feature type="domain" description="PDZ" evidence="7">
    <location>
        <begin position="1431"/>
        <end position="1511"/>
    </location>
</feature>
<feature type="compositionally biased region" description="Low complexity" evidence="4">
    <location>
        <begin position="105"/>
        <end position="122"/>
    </location>
</feature>
<feature type="domain" description="CARD" evidence="8">
    <location>
        <begin position="1"/>
        <end position="93"/>
    </location>
</feature>
<feature type="domain" description="RHD" evidence="9">
    <location>
        <begin position="1028"/>
        <end position="1116"/>
    </location>
</feature>
<dbReference type="InterPro" id="IPR001452">
    <property type="entry name" value="SH3_domain"/>
</dbReference>
<feature type="compositionally biased region" description="Basic and acidic residues" evidence="4">
    <location>
        <begin position="1100"/>
        <end position="1111"/>
    </location>
</feature>
<evidence type="ECO:0000259" key="7">
    <source>
        <dbReference type="PROSITE" id="PS50106"/>
    </source>
</evidence>
<dbReference type="InterPro" id="IPR001315">
    <property type="entry name" value="CARD"/>
</dbReference>
<evidence type="ECO:0000259" key="6">
    <source>
        <dbReference type="PROSITE" id="PS50052"/>
    </source>
</evidence>
<dbReference type="SUPFAM" id="SSF47986">
    <property type="entry name" value="DEATH domain"/>
    <property type="match status" value="1"/>
</dbReference>
<dbReference type="PANTHER" id="PTHR46360:SF1">
    <property type="entry name" value="DISKS LARGE HOMOLOG 5"/>
    <property type="match status" value="1"/>
</dbReference>
<feature type="compositionally biased region" description="Basic and acidic residues" evidence="4">
    <location>
        <begin position="1416"/>
        <end position="1428"/>
    </location>
</feature>
<evidence type="ECO:0000256" key="1">
    <source>
        <dbReference type="ARBA" id="ARBA00022443"/>
    </source>
</evidence>
<feature type="region of interest" description="Disordered" evidence="4">
    <location>
        <begin position="1586"/>
        <end position="1608"/>
    </location>
</feature>
<feature type="region of interest" description="Disordered" evidence="4">
    <location>
        <begin position="97"/>
        <end position="135"/>
    </location>
</feature>
<feature type="compositionally biased region" description="Basic and acidic residues" evidence="4">
    <location>
        <begin position="899"/>
        <end position="916"/>
    </location>
</feature>
<dbReference type="SUPFAM" id="SSF50156">
    <property type="entry name" value="PDZ domain-like"/>
    <property type="match status" value="3"/>
</dbReference>
<feature type="domain" description="PDZ" evidence="7">
    <location>
        <begin position="712"/>
        <end position="802"/>
    </location>
</feature>
<dbReference type="SUPFAM" id="SSF50044">
    <property type="entry name" value="SH3-domain"/>
    <property type="match status" value="1"/>
</dbReference>
<dbReference type="SMART" id="SM00228">
    <property type="entry name" value="PDZ"/>
    <property type="match status" value="3"/>
</dbReference>
<dbReference type="PROSITE" id="PS50052">
    <property type="entry name" value="GUANYLATE_KINASE_2"/>
    <property type="match status" value="1"/>
</dbReference>
<feature type="compositionally biased region" description="Polar residues" evidence="4">
    <location>
        <begin position="1183"/>
        <end position="1199"/>
    </location>
</feature>
<evidence type="ECO:0000259" key="8">
    <source>
        <dbReference type="PROSITE" id="PS50209"/>
    </source>
</evidence>
<dbReference type="CDD" id="cd06764">
    <property type="entry name" value="PDZ1_DLG5-like"/>
    <property type="match status" value="1"/>
</dbReference>
<feature type="region of interest" description="Disordered" evidence="4">
    <location>
        <begin position="1161"/>
        <end position="1217"/>
    </location>
</feature>
<dbReference type="Gene3D" id="1.10.533.10">
    <property type="entry name" value="Death Domain, Fas"/>
    <property type="match status" value="1"/>
</dbReference>
<reference evidence="10 11" key="1">
    <citation type="journal article" date="2019" name="Mol. Ecol. Resour.">
        <title>Chromosome-level genome assembly of Triplophysa tibetana, a fish adapted to the harsh high-altitude environment of the Tibetan Plateau.</title>
        <authorList>
            <person name="Yang X."/>
            <person name="Liu H."/>
            <person name="Ma Z."/>
            <person name="Zou Y."/>
            <person name="Zou M."/>
            <person name="Mao Y."/>
            <person name="Li X."/>
            <person name="Wang H."/>
            <person name="Chen T."/>
            <person name="Wang W."/>
            <person name="Yang R."/>
        </authorList>
    </citation>
    <scope>NUCLEOTIDE SEQUENCE [LARGE SCALE GENOMIC DNA]</scope>
    <source>
        <strain evidence="10">TTIB1903HZAU</strain>
        <tissue evidence="10">Muscle</tissue>
    </source>
</reference>
<feature type="domain" description="SH3" evidence="5">
    <location>
        <begin position="1522"/>
        <end position="1590"/>
    </location>
</feature>
<evidence type="ECO:0000256" key="2">
    <source>
        <dbReference type="PROSITE-ProRule" id="PRU00192"/>
    </source>
</evidence>
<dbReference type="InterPro" id="IPR011539">
    <property type="entry name" value="RHD_DNA_bind_dom"/>
</dbReference>
<dbReference type="InterPro" id="IPR036034">
    <property type="entry name" value="PDZ_sf"/>
</dbReference>
<dbReference type="GO" id="GO:0003677">
    <property type="term" value="F:DNA binding"/>
    <property type="evidence" value="ECO:0007669"/>
    <property type="project" value="InterPro"/>
</dbReference>
<feature type="domain" description="Guanylate kinase-like" evidence="6">
    <location>
        <begin position="1666"/>
        <end position="1832"/>
    </location>
</feature>
<evidence type="ECO:0000256" key="4">
    <source>
        <dbReference type="SAM" id="MobiDB-lite"/>
    </source>
</evidence>
<evidence type="ECO:0000256" key="3">
    <source>
        <dbReference type="SAM" id="Coils"/>
    </source>
</evidence>
<feature type="coiled-coil region" evidence="3">
    <location>
        <begin position="636"/>
        <end position="684"/>
    </location>
</feature>
<feature type="region of interest" description="Disordered" evidence="4">
    <location>
        <begin position="1362"/>
        <end position="1431"/>
    </location>
</feature>
<name>A0A5A9PT94_9TELE</name>
<keyword evidence="1 2" id="KW-0728">SH3 domain</keyword>
<feature type="region of interest" description="Disordered" evidence="4">
    <location>
        <begin position="1016"/>
        <end position="1144"/>
    </location>
</feature>
<feature type="coiled-coil region" evidence="3">
    <location>
        <begin position="181"/>
        <end position="215"/>
    </location>
</feature>
<dbReference type="SUPFAM" id="SSF52540">
    <property type="entry name" value="P-loop containing nucleoside triphosphate hydrolases"/>
    <property type="match status" value="1"/>
</dbReference>
<feature type="compositionally biased region" description="Low complexity" evidence="4">
    <location>
        <begin position="1200"/>
        <end position="1217"/>
    </location>
</feature>
<protein>
    <submittedName>
        <fullName evidence="10">Disks large-like protein 5</fullName>
    </submittedName>
</protein>
<dbReference type="CDD" id="cd06766">
    <property type="entry name" value="PDZ4_DLG5-like"/>
    <property type="match status" value="1"/>
</dbReference>
<dbReference type="GO" id="GO:0005886">
    <property type="term" value="C:plasma membrane"/>
    <property type="evidence" value="ECO:0007669"/>
    <property type="project" value="TreeGrafter"/>
</dbReference>
<dbReference type="PROSITE" id="PS50002">
    <property type="entry name" value="SH3"/>
    <property type="match status" value="1"/>
</dbReference>
<dbReference type="GO" id="GO:0042981">
    <property type="term" value="P:regulation of apoptotic process"/>
    <property type="evidence" value="ECO:0007669"/>
    <property type="project" value="InterPro"/>
</dbReference>
<dbReference type="InterPro" id="IPR036028">
    <property type="entry name" value="SH3-like_dom_sf"/>
</dbReference>
<keyword evidence="11" id="KW-1185">Reference proteome</keyword>
<feature type="region of interest" description="Disordered" evidence="4">
    <location>
        <begin position="889"/>
        <end position="918"/>
    </location>
</feature>
<dbReference type="InterPro" id="IPR011029">
    <property type="entry name" value="DEATH-like_dom_sf"/>
</dbReference>
<dbReference type="InterPro" id="IPR008144">
    <property type="entry name" value="Guanylate_kin-like_dom"/>
</dbReference>
<dbReference type="PANTHER" id="PTHR46360">
    <property type="entry name" value="DISKS LARGE HOMOLOG 5"/>
    <property type="match status" value="1"/>
</dbReference>
<dbReference type="Gene3D" id="2.30.30.40">
    <property type="entry name" value="SH3 Domains"/>
    <property type="match status" value="1"/>
</dbReference>
<dbReference type="Proteomes" id="UP000324632">
    <property type="component" value="Chromosome 1"/>
</dbReference>
<gene>
    <name evidence="10" type="ORF">E1301_Tti021378</name>
</gene>
<feature type="coiled-coil region" evidence="3">
    <location>
        <begin position="251"/>
        <end position="351"/>
    </location>
</feature>
<dbReference type="Gene3D" id="2.30.42.10">
    <property type="match status" value="3"/>
</dbReference>
<dbReference type="InterPro" id="IPR008145">
    <property type="entry name" value="GK/Ca_channel_bsu"/>
</dbReference>
<evidence type="ECO:0000259" key="5">
    <source>
        <dbReference type="PROSITE" id="PS50002"/>
    </source>
</evidence>
<feature type="compositionally biased region" description="Polar residues" evidence="4">
    <location>
        <begin position="1365"/>
        <end position="1393"/>
    </location>
</feature>
<keyword evidence="3" id="KW-0175">Coiled coil</keyword>
<feature type="compositionally biased region" description="Polar residues" evidence="4">
    <location>
        <begin position="1052"/>
        <end position="1076"/>
    </location>
</feature>
<dbReference type="FunFam" id="2.30.42.10:FF:000152">
    <property type="entry name" value="disks large homolog 5 isoform X1"/>
    <property type="match status" value="1"/>
</dbReference>
<dbReference type="CDD" id="cd01671">
    <property type="entry name" value="CARD"/>
    <property type="match status" value="1"/>
</dbReference>
<dbReference type="GO" id="GO:0035331">
    <property type="term" value="P:negative regulation of hippo signaling"/>
    <property type="evidence" value="ECO:0007669"/>
    <property type="project" value="TreeGrafter"/>
</dbReference>
<dbReference type="InterPro" id="IPR006907">
    <property type="entry name" value="DLG5_N"/>
</dbReference>
<sequence length="1846" mass="208399">MDPKHIELLEQVQQKLSDCVTDVDRVLELLVRSGSLSPAERLELEQNCSGSAEKIRLLVKMLVEKKDGDHFQEFCWALEKTQPLLLSSVLPVDERNTGSTHSVLSAMPSDSESSSSLSSVASSPPPAHLDKHGMSEKLDTVVFQLRQVTRERDDLRKRLALSSPGTTFDDCRPTVKSGHDYERLKLQCMKAMSDLQSLQNQHTKTLKRCEEAARDAEYYHTLHGRSVCEHAQMRDESEAMKQNYTLLLQQHSQLQQTCDELQRIHDNDQREVADMRLQQQQVVRENGSSDLINKLYDAALSKLEVMKQENDALRKRHNEKTANHSADLSRLEKMEEENRRLQKQLDVLLKQRDSTLHFQQQCSTSVMSILECIMKWSVNINECVIFVSLRFDNVQQELNKRSAQNEELLRETERLQMESTRHKTLQLKAVKDAEKLKEERDSVLSEYRLIMSERDQVIKEVDKLQSGLEAAESKLKNTSSARRVASEEMEALRQELNSALLDRDRAIREKTELLEKYCHEVQDKAETQKELSQACRDIETVREERDVARKERTEAIIQRDQLLREYYQARQKQDSATLDMERVSKELEVLRKQCEAVSEELHEAVQDAEVAKCRRDWAFQERDKIVAERESIRTLCDKLRRERDRAVSDLADALRNLDDLRKQKNDAVRELKELKECFDEQMQQEARFRQLMAHSSHDSAIDTDSLEWETETVEFERCSDDMDLDALGFDIAEGMSDPYLPGDYGIFVSKVDKGSIADGRLRVNDWLLKMNDVDLANKDRKQVIKAVFGGGGVINMVVCRRRSLGGRMVTSVHLTLAGHKVLQPETVLCVPINGISLDNKSLSECEDLLHSCRDSVSVSILKIFPHSLSGQSISERDCERTSADHLRPCRKQPISSHSTHKDLYSPTRDVESDHGPRGPLYRPDPYHEICCPHPNPKRPLTFHPISPGDCVMAPDRRCVPQKQSGGTWPKVMAVAMSTTDPPLSIFKTPQKRKSIFDAEVFKRPETPSKLDYLSLSQMSKHSPQSSWSEGPPQRPPEPPKRSDSFKFKHKAQGSSASDSTITTGSPPATPVQTTPSFGDKTTPDVEGRDRNGNVVQSSAFKEEVSEHEVRRARPNSAPAQRRSLTPLKMPFPQSFSNDEQSPEPVDLVRFSPFRSNRHSAAFSSAHARLSHGQRIKIPPTPRYTRSQGSDRGSLSHSDCSSPTLATPPLSPLDAASFSSSQSQGSIFTQSKALFSPVQTDERRGDRCAFRNRCHLKLPRAQRSMFASLRTLRPYIEEPRCVTIPKGAEPLGISIVGGENGGIFVSKVTGGSIAQQHHLEFGDQLLEFNGINLRNATEQQARLIIGQQCDTITILAQYNPHMHQLGNPSRSGMESSASSHSTPGTPDTHSNIDTLSEHDEETPPSKQTTPTSSPRGVIRDRSEGRKQAEPRTVMVRKTRVDLGLKICGGNLTGVFVESLEGDSPARGADGLQPGDILLECNSVSLKNKTAEEVYLEILKPAESVTLTAQSRPEHFRKIKDTPGDGFYIRALFDHAGGSEQELSFKKDDILYVDDTLPRENFGYWLAWQLDENAQKLVRGHVPSRMDQDCQRGYSVGDSKDESSSGKTLSAAARRSFFRRKLKHKRSGSRDGRDAPAADAISTDSVSFMEDCVSPAYQRVQKVGSTNPRPVLLLGPLVEPIKEMLLREAPGKYCRCLPEGMKATQQAIERGVKDCLFIDYKRRSGHFDVTTVASIKEISEKNCHCLLDIAPHAIERLHVVSIYPIVLFIRYKNAKQIKEQKDPVYLREKVTQKHSREQFESAQRIEQDYSKYFTGVVQGGSLSSMCAHIRSVVDQEQNKVLWVPDGTT</sequence>
<accession>A0A5A9PT94</accession>
<dbReference type="PROSITE" id="PS50209">
    <property type="entry name" value="CARD"/>
    <property type="match status" value="1"/>
</dbReference>
<evidence type="ECO:0000259" key="9">
    <source>
        <dbReference type="PROSITE" id="PS50254"/>
    </source>
</evidence>
<dbReference type="InterPro" id="IPR053004">
    <property type="entry name" value="MAGUK_Signaling_Regulators"/>
</dbReference>
<dbReference type="InterPro" id="IPR027417">
    <property type="entry name" value="P-loop_NTPase"/>
</dbReference>